<evidence type="ECO:0000313" key="1">
    <source>
        <dbReference type="EMBL" id="MQT27253.1"/>
    </source>
</evidence>
<dbReference type="Proteomes" id="UP000437970">
    <property type="component" value="Unassembled WGS sequence"/>
</dbReference>
<proteinExistence type="predicted"/>
<evidence type="ECO:0000313" key="6">
    <source>
        <dbReference type="Proteomes" id="UP000443000"/>
    </source>
</evidence>
<dbReference type="EMBL" id="WIVW01000029">
    <property type="protein sequence ID" value="MQU28309.1"/>
    <property type="molecule type" value="Genomic_DNA"/>
</dbReference>
<dbReference type="Proteomes" id="UP000713985">
    <property type="component" value="Unassembled WGS sequence"/>
</dbReference>
<sequence length="422" mass="47536">MLNSQMAKISVTHLSDDPVADYAIRLPNKFFNRCIEDIFPQIESELGGTLIDEELGITVTWQLSEPPVLVSPYYLPEMECNLSITVEAVNKTATSISVYLNGILYFIETIDRYVLKIEDAPYMNLTPEDPFAQAVLKNKMSEVASVLNKVLAVVLIPKHVPDFFPEMPPLGIWSFPFDTPEATGSVLRTAYCPDRFSAQKLTDIVPRVKRQLEPEETVRTAYDDVFRVQISHRVLEKVIREKFWDPMPKEFTEEGGLIRLLNYNLEMKDDYLALVVELGGRVRVDISGLPDPEWSVDFLAPLDVHLKVYVAADKTIRISYDETYFPSFNLVGNNSWADMYESMIPGLKNMIASEIGTALVSNVIALVGDIDELLFELSDETFDIGDKSVLVAPQITDIRSYGTQGAYYLNFAGVMNTSVNAR</sequence>
<evidence type="ECO:0000313" key="2">
    <source>
        <dbReference type="EMBL" id="MQT81951.1"/>
    </source>
</evidence>
<evidence type="ECO:0000313" key="5">
    <source>
        <dbReference type="Proteomes" id="UP000437970"/>
    </source>
</evidence>
<comment type="caution">
    <text evidence="2">The sequence shown here is derived from an EMBL/GenBank/DDBJ whole genome shotgun (WGS) entry which is preliminary data.</text>
</comment>
<dbReference type="EMBL" id="WIWC01000036">
    <property type="protein sequence ID" value="MQT81951.1"/>
    <property type="molecule type" value="Genomic_DNA"/>
</dbReference>
<keyword evidence="7" id="KW-1185">Reference proteome</keyword>
<evidence type="ECO:0000313" key="3">
    <source>
        <dbReference type="EMBL" id="MQU18711.1"/>
    </source>
</evidence>
<organism evidence="2">
    <name type="scientific">Pseudomonas helleri</name>
    <dbReference type="NCBI Taxonomy" id="1608996"/>
    <lineage>
        <taxon>Bacteria</taxon>
        <taxon>Pseudomonadati</taxon>
        <taxon>Pseudomonadota</taxon>
        <taxon>Gammaproteobacteria</taxon>
        <taxon>Pseudomonadales</taxon>
        <taxon>Pseudomonadaceae</taxon>
        <taxon>Pseudomonas</taxon>
    </lineage>
</organism>
<protein>
    <recommendedName>
        <fullName evidence="8">DUF4403 family protein</fullName>
    </recommendedName>
</protein>
<reference evidence="5 6" key="1">
    <citation type="submission" date="2019-10" db="EMBL/GenBank/DDBJ databases">
        <title>Evaluation of single-gene subtyping targets for Pseudomonas.</title>
        <authorList>
            <person name="Reichler S.J."/>
            <person name="Orsi R.H."/>
            <person name="Wiedmann M."/>
            <person name="Martin N.H."/>
            <person name="Murphy S.I."/>
        </authorList>
    </citation>
    <scope>NUCLEOTIDE SEQUENCE</scope>
    <source>
        <strain evidence="1 7">FSL R10-0802</strain>
        <strain evidence="3 6">FSL R10-1594</strain>
        <strain evidence="4 5">FSL R10-1984</strain>
        <strain evidence="2">FSL R10-2339</strain>
    </source>
</reference>
<evidence type="ECO:0000313" key="7">
    <source>
        <dbReference type="Proteomes" id="UP000713985"/>
    </source>
</evidence>
<dbReference type="AlphaFoldDB" id="A0A6A7YY64"/>
<accession>A0A6A7YY64</accession>
<evidence type="ECO:0008006" key="8">
    <source>
        <dbReference type="Google" id="ProtNLM"/>
    </source>
</evidence>
<dbReference type="RefSeq" id="WP_153380961.1">
    <property type="nucleotide sequence ID" value="NZ_JBITTT010000004.1"/>
</dbReference>
<evidence type="ECO:0000313" key="4">
    <source>
        <dbReference type="EMBL" id="MQU28309.1"/>
    </source>
</evidence>
<name>A0A6A7YY64_9PSED</name>
<dbReference type="EMBL" id="WIVT01000032">
    <property type="protein sequence ID" value="MQU18711.1"/>
    <property type="molecule type" value="Genomic_DNA"/>
</dbReference>
<dbReference type="Proteomes" id="UP000443000">
    <property type="component" value="Unassembled WGS sequence"/>
</dbReference>
<dbReference type="OrthoDB" id="7037169at2"/>
<gene>
    <name evidence="3" type="ORF">GHN41_19980</name>
    <name evidence="2" type="ORF">GHN86_18055</name>
    <name evidence="1" type="ORF">GHN94_15635</name>
    <name evidence="4" type="ORF">GHO29_17680</name>
</gene>
<dbReference type="EMBL" id="WIWP01000029">
    <property type="protein sequence ID" value="MQT27253.1"/>
    <property type="molecule type" value="Genomic_DNA"/>
</dbReference>